<dbReference type="Proteomes" id="UP000184188">
    <property type="component" value="Unassembled WGS sequence"/>
</dbReference>
<dbReference type="EMBL" id="KV878342">
    <property type="protein sequence ID" value="OJJ46494.1"/>
    <property type="molecule type" value="Genomic_DNA"/>
</dbReference>
<dbReference type="OrthoDB" id="5424209at2759"/>
<dbReference type="STRING" id="1073090.A0A1L9SHH8"/>
<protein>
    <recommendedName>
        <fullName evidence="4">Peptidase S7 domain-containing protein</fullName>
    </recommendedName>
</protein>
<accession>A0A1L9SHH8</accession>
<organism evidence="2 3">
    <name type="scientific">Penicilliopsis zonata CBS 506.65</name>
    <dbReference type="NCBI Taxonomy" id="1073090"/>
    <lineage>
        <taxon>Eukaryota</taxon>
        <taxon>Fungi</taxon>
        <taxon>Dikarya</taxon>
        <taxon>Ascomycota</taxon>
        <taxon>Pezizomycotina</taxon>
        <taxon>Eurotiomycetes</taxon>
        <taxon>Eurotiomycetidae</taxon>
        <taxon>Eurotiales</taxon>
        <taxon>Aspergillaceae</taxon>
        <taxon>Penicilliopsis</taxon>
    </lineage>
</organism>
<dbReference type="AlphaFoldDB" id="A0A1L9SHH8"/>
<dbReference type="GeneID" id="34611304"/>
<reference evidence="3" key="1">
    <citation type="journal article" date="2017" name="Genome Biol.">
        <title>Comparative genomics reveals high biological diversity and specific adaptations in the industrially and medically important fungal genus Aspergillus.</title>
        <authorList>
            <person name="de Vries R.P."/>
            <person name="Riley R."/>
            <person name="Wiebenga A."/>
            <person name="Aguilar-Osorio G."/>
            <person name="Amillis S."/>
            <person name="Uchima C.A."/>
            <person name="Anderluh G."/>
            <person name="Asadollahi M."/>
            <person name="Askin M."/>
            <person name="Barry K."/>
            <person name="Battaglia E."/>
            <person name="Bayram O."/>
            <person name="Benocci T."/>
            <person name="Braus-Stromeyer S.A."/>
            <person name="Caldana C."/>
            <person name="Canovas D."/>
            <person name="Cerqueira G.C."/>
            <person name="Chen F."/>
            <person name="Chen W."/>
            <person name="Choi C."/>
            <person name="Clum A."/>
            <person name="Dos Santos R.A."/>
            <person name="Damasio A.R."/>
            <person name="Diallinas G."/>
            <person name="Emri T."/>
            <person name="Fekete E."/>
            <person name="Flipphi M."/>
            <person name="Freyberg S."/>
            <person name="Gallo A."/>
            <person name="Gournas C."/>
            <person name="Habgood R."/>
            <person name="Hainaut M."/>
            <person name="Harispe M.L."/>
            <person name="Henrissat B."/>
            <person name="Hilden K.S."/>
            <person name="Hope R."/>
            <person name="Hossain A."/>
            <person name="Karabika E."/>
            <person name="Karaffa L."/>
            <person name="Karanyi Z."/>
            <person name="Krasevec N."/>
            <person name="Kuo A."/>
            <person name="Kusch H."/>
            <person name="LaButti K."/>
            <person name="Lagendijk E.L."/>
            <person name="Lapidus A."/>
            <person name="Levasseur A."/>
            <person name="Lindquist E."/>
            <person name="Lipzen A."/>
            <person name="Logrieco A.F."/>
            <person name="MacCabe A."/>
            <person name="Maekelae M.R."/>
            <person name="Malavazi I."/>
            <person name="Melin P."/>
            <person name="Meyer V."/>
            <person name="Mielnichuk N."/>
            <person name="Miskei M."/>
            <person name="Molnar A.P."/>
            <person name="Mule G."/>
            <person name="Ngan C.Y."/>
            <person name="Orejas M."/>
            <person name="Orosz E."/>
            <person name="Ouedraogo J.P."/>
            <person name="Overkamp K.M."/>
            <person name="Park H.-S."/>
            <person name="Perrone G."/>
            <person name="Piumi F."/>
            <person name="Punt P.J."/>
            <person name="Ram A.F."/>
            <person name="Ramon A."/>
            <person name="Rauscher S."/>
            <person name="Record E."/>
            <person name="Riano-Pachon D.M."/>
            <person name="Robert V."/>
            <person name="Roehrig J."/>
            <person name="Ruller R."/>
            <person name="Salamov A."/>
            <person name="Salih N.S."/>
            <person name="Samson R.A."/>
            <person name="Sandor E."/>
            <person name="Sanguinetti M."/>
            <person name="Schuetze T."/>
            <person name="Sepcic K."/>
            <person name="Shelest E."/>
            <person name="Sherlock G."/>
            <person name="Sophianopoulou V."/>
            <person name="Squina F.M."/>
            <person name="Sun H."/>
            <person name="Susca A."/>
            <person name="Todd R.B."/>
            <person name="Tsang A."/>
            <person name="Unkles S.E."/>
            <person name="van de Wiele N."/>
            <person name="van Rossen-Uffink D."/>
            <person name="Oliveira J.V."/>
            <person name="Vesth T.C."/>
            <person name="Visser J."/>
            <person name="Yu J.-H."/>
            <person name="Zhou M."/>
            <person name="Andersen M.R."/>
            <person name="Archer D.B."/>
            <person name="Baker S.E."/>
            <person name="Benoit I."/>
            <person name="Brakhage A.A."/>
            <person name="Braus G.H."/>
            <person name="Fischer R."/>
            <person name="Frisvad J.C."/>
            <person name="Goldman G.H."/>
            <person name="Houbraken J."/>
            <person name="Oakley B."/>
            <person name="Pocsi I."/>
            <person name="Scazzocchio C."/>
            <person name="Seiboth B."/>
            <person name="vanKuyk P.A."/>
            <person name="Wortman J."/>
            <person name="Dyer P.S."/>
            <person name="Grigoriev I.V."/>
        </authorList>
    </citation>
    <scope>NUCLEOTIDE SEQUENCE [LARGE SCALE GENOMIC DNA]</scope>
    <source>
        <strain evidence="3">CBS 506.65</strain>
    </source>
</reference>
<dbReference type="Pfam" id="PF08192">
    <property type="entry name" value="Peptidase_S64"/>
    <property type="match status" value="1"/>
</dbReference>
<dbReference type="RefSeq" id="XP_022581004.1">
    <property type="nucleotide sequence ID" value="XM_022724839.1"/>
</dbReference>
<feature type="region of interest" description="Disordered" evidence="1">
    <location>
        <begin position="29"/>
        <end position="56"/>
    </location>
</feature>
<proteinExistence type="predicted"/>
<sequence>MPFRYNRGSDAELVWASSAKEFKGGFQFLMNKQPGSDRRDRRTRGSSKDDEGETEEFINEELRVGGPLLCPLPATSQTILDPTSRYNEILNSDAMLAAIQEILIEHGITLKDASVGMQTPEWFPQDPPIVTLTILATKSTVHDEWLQACQRLHTMLVLHEFPDISVEIIDPRAMLPRFTTPLFRTDKLFLVWDRVLSIILDSIDLADIIVISCWRYGVSSTAEENPPTIIITVDRNSSRRWKPLREKVVSILDANHIDDVAVLVEKGRVFRSMDKAGVPSSLWQQRQTLPGVSLGNTVDLDTSATFGGYIELQNQKGEWYQFGLTCYHAVLAPETVNENKQGESTACTDSDLLLISSTVQLSWDGKGAEWNDPVAKEVLAVQQPSRQDLQEEKISIQQQINRIADQKFLANRAMMARGELSPLSSRIHVAQERNLHDLETIMSQINTFDEERMRLGHVVCASGFRLKTMRNSDHPIHLDWALIMLDKRRIGHNRVDSYGPPRFRLPCDIINQPIEPEHGMLLYKMGRSTEWTEGLYNSLQTAVIEKKTVATREAVVCGTKGRQFADTGDSGSFVFTKDLEFVGMIFATHARGDGYITLASSLFEDIKAKTGAMDIRLPGPDIRDMSQIMASLQGYSVSKSPFGATA</sequence>
<evidence type="ECO:0008006" key="4">
    <source>
        <dbReference type="Google" id="ProtNLM"/>
    </source>
</evidence>
<name>A0A1L9SHH8_9EURO</name>
<dbReference type="VEuPathDB" id="FungiDB:ASPZODRAFT_142308"/>
<evidence type="ECO:0000313" key="3">
    <source>
        <dbReference type="Proteomes" id="UP000184188"/>
    </source>
</evidence>
<dbReference type="InterPro" id="IPR012985">
    <property type="entry name" value="Peptidase_S64_Ssy5"/>
</dbReference>
<evidence type="ECO:0000313" key="2">
    <source>
        <dbReference type="EMBL" id="OJJ46494.1"/>
    </source>
</evidence>
<gene>
    <name evidence="2" type="ORF">ASPZODRAFT_142308</name>
</gene>
<keyword evidence="3" id="KW-1185">Reference proteome</keyword>
<evidence type="ECO:0000256" key="1">
    <source>
        <dbReference type="SAM" id="MobiDB-lite"/>
    </source>
</evidence>